<sequence length="655" mass="68013">MKFTSSCALAVATAASLSCKVNAQEFSVNAGGDQNFATGSYSTINGGVSNLASADFTSIGGGENNTITNDFFDIDSIGSTIVGGQGNIIDGSKSSTIVGGQQNTIFGGDGSSIGGGLTNKISSQKKKKDKKPEFCTLIGGSGNKIDKGGATLGGGEDNSSSGQTSFIGGGTDNVATGNAATVPGGQANKATGSQAIALGKGSFAKDKNSFVVNLNGSGKELKSNGAGSFTAEAVSYVFQIGSKKATINQESIVNLKNVLNGSKRRHLEGEDGDKEEDLEKMMDADTLRTKIQEQKDVLQQQDVGMATLRNRIHTLLERQDQQKQQLEAKGVAVEEPHHRSLEETETNSVIAGGDQNVEEGDGNVISGGQSNVAVGSGNTVGGGRRNNLGTGVVPISAVYTTVGGGTSNGALQDFSTIAGGSTNGVSRDEIGGGAFIGGGGANGIFASFSSIGGGEQNKIDSNAINSFVGGGLKNKCGNKFSVVLGGQKNTAKGQYSLVVGGENNKALGVNSIAIGTNTQAKKDFAVAINLSKKSLKVNNKSEFSVRAESIFLQLGKKESQKLEINGDNIQNLIDILKGTTGRRELVQVRHAHQRNLISTLRGGGGGASSTTQEEEEYENEIEFENLYQLYENQSQTIEDQQNDIDDLENYIQDFN</sequence>
<dbReference type="InterPro" id="IPR011049">
    <property type="entry name" value="Serralysin-like_metalloprot_C"/>
</dbReference>
<evidence type="ECO:0000313" key="5">
    <source>
        <dbReference type="Proteomes" id="UP000095751"/>
    </source>
</evidence>
<protein>
    <submittedName>
        <fullName evidence="4">Uncharacterized protein</fullName>
    </submittedName>
</protein>
<organism evidence="4 5">
    <name type="scientific">Fragilariopsis cylindrus CCMP1102</name>
    <dbReference type="NCBI Taxonomy" id="635003"/>
    <lineage>
        <taxon>Eukaryota</taxon>
        <taxon>Sar</taxon>
        <taxon>Stramenopiles</taxon>
        <taxon>Ochrophyta</taxon>
        <taxon>Bacillariophyta</taxon>
        <taxon>Bacillariophyceae</taxon>
        <taxon>Bacillariophycidae</taxon>
        <taxon>Bacillariales</taxon>
        <taxon>Bacillariaceae</taxon>
        <taxon>Fragilariopsis</taxon>
    </lineage>
</organism>
<evidence type="ECO:0000313" key="4">
    <source>
        <dbReference type="EMBL" id="OEU18062.1"/>
    </source>
</evidence>
<feature type="chain" id="PRO_5009193126" evidence="3">
    <location>
        <begin position="24"/>
        <end position="655"/>
    </location>
</feature>
<dbReference type="AlphaFoldDB" id="A0A1E7FIR0"/>
<feature type="region of interest" description="Disordered" evidence="2">
    <location>
        <begin position="147"/>
        <end position="170"/>
    </location>
</feature>
<dbReference type="InParanoid" id="A0A1E7FIR0"/>
<reference evidence="4 5" key="1">
    <citation type="submission" date="2016-09" db="EMBL/GenBank/DDBJ databases">
        <title>Extensive genetic diversity and differential bi-allelic expression allows diatom success in the polar Southern Ocean.</title>
        <authorList>
            <consortium name="DOE Joint Genome Institute"/>
            <person name="Mock T."/>
            <person name="Otillar R.P."/>
            <person name="Strauss J."/>
            <person name="Dupont C."/>
            <person name="Frickenhaus S."/>
            <person name="Maumus F."/>
            <person name="Mcmullan M."/>
            <person name="Sanges R."/>
            <person name="Schmutz J."/>
            <person name="Toseland A."/>
            <person name="Valas R."/>
            <person name="Veluchamy A."/>
            <person name="Ward B.J."/>
            <person name="Allen A."/>
            <person name="Barry K."/>
            <person name="Falciatore A."/>
            <person name="Ferrante M."/>
            <person name="Fortunato A.E."/>
            <person name="Gloeckner G."/>
            <person name="Gruber A."/>
            <person name="Hipkin R."/>
            <person name="Janech M."/>
            <person name="Kroth P."/>
            <person name="Leese F."/>
            <person name="Lindquist E."/>
            <person name="Lyon B.R."/>
            <person name="Martin J."/>
            <person name="Mayer C."/>
            <person name="Parker M."/>
            <person name="Quesneville H."/>
            <person name="Raymond J."/>
            <person name="Uhlig C."/>
            <person name="Valentin K.U."/>
            <person name="Worden A.Z."/>
            <person name="Armbrust E.V."/>
            <person name="Bowler C."/>
            <person name="Green B."/>
            <person name="Moulton V."/>
            <person name="Van Oosterhout C."/>
            <person name="Grigoriev I."/>
        </authorList>
    </citation>
    <scope>NUCLEOTIDE SEQUENCE [LARGE SCALE GENOMIC DNA]</scope>
    <source>
        <strain evidence="4 5">CCMP1102</strain>
    </source>
</reference>
<feature type="coiled-coil region" evidence="1">
    <location>
        <begin position="623"/>
        <end position="650"/>
    </location>
</feature>
<dbReference type="EMBL" id="KV784357">
    <property type="protein sequence ID" value="OEU18062.1"/>
    <property type="molecule type" value="Genomic_DNA"/>
</dbReference>
<feature type="compositionally biased region" description="Polar residues" evidence="2">
    <location>
        <begin position="157"/>
        <end position="166"/>
    </location>
</feature>
<proteinExistence type="predicted"/>
<feature type="signal peptide" evidence="3">
    <location>
        <begin position="1"/>
        <end position="23"/>
    </location>
</feature>
<keyword evidence="1" id="KW-0175">Coiled coil</keyword>
<gene>
    <name evidence="4" type="ORF">FRACYDRAFT_238495</name>
</gene>
<dbReference type="SUPFAM" id="SSF101967">
    <property type="entry name" value="Adhesin YadA, collagen-binding domain"/>
    <property type="match status" value="1"/>
</dbReference>
<evidence type="ECO:0000256" key="3">
    <source>
        <dbReference type="SAM" id="SignalP"/>
    </source>
</evidence>
<keyword evidence="3" id="KW-0732">Signal</keyword>
<dbReference type="KEGG" id="fcy:FRACYDRAFT_238495"/>
<keyword evidence="5" id="KW-1185">Reference proteome</keyword>
<name>A0A1E7FIR0_9STRA</name>
<dbReference type="Proteomes" id="UP000095751">
    <property type="component" value="Unassembled WGS sequence"/>
</dbReference>
<evidence type="ECO:0000256" key="2">
    <source>
        <dbReference type="SAM" id="MobiDB-lite"/>
    </source>
</evidence>
<evidence type="ECO:0000256" key="1">
    <source>
        <dbReference type="SAM" id="Coils"/>
    </source>
</evidence>
<dbReference type="Gene3D" id="2.150.10.10">
    <property type="entry name" value="Serralysin-like metalloprotease, C-terminal"/>
    <property type="match status" value="3"/>
</dbReference>
<accession>A0A1E7FIR0</accession>
<dbReference type="PROSITE" id="PS51257">
    <property type="entry name" value="PROKAR_LIPOPROTEIN"/>
    <property type="match status" value="1"/>
</dbReference>